<dbReference type="Pfam" id="PF12833">
    <property type="entry name" value="HTH_18"/>
    <property type="match status" value="1"/>
</dbReference>
<dbReference type="SMART" id="SM00342">
    <property type="entry name" value="HTH_ARAC"/>
    <property type="match status" value="1"/>
</dbReference>
<dbReference type="PANTHER" id="PTHR47894:SF1">
    <property type="entry name" value="HTH-TYPE TRANSCRIPTIONAL REGULATOR VQSM"/>
    <property type="match status" value="1"/>
</dbReference>
<keyword evidence="1" id="KW-0805">Transcription regulation</keyword>
<dbReference type="KEGG" id="ome:OLMES_4272"/>
<evidence type="ECO:0000256" key="2">
    <source>
        <dbReference type="ARBA" id="ARBA00023125"/>
    </source>
</evidence>
<dbReference type="Gene3D" id="1.10.10.60">
    <property type="entry name" value="Homeodomain-like"/>
    <property type="match status" value="1"/>
</dbReference>
<dbReference type="InterPro" id="IPR018060">
    <property type="entry name" value="HTH_AraC"/>
</dbReference>
<dbReference type="RefSeq" id="WP_087463084.1">
    <property type="nucleotide sequence ID" value="NZ_CP021425.1"/>
</dbReference>
<dbReference type="EMBL" id="CP021425">
    <property type="protein sequence ID" value="ARU58287.1"/>
    <property type="molecule type" value="Genomic_DNA"/>
</dbReference>
<dbReference type="SUPFAM" id="SSF46689">
    <property type="entry name" value="Homeodomain-like"/>
    <property type="match status" value="1"/>
</dbReference>
<dbReference type="Proteomes" id="UP000196027">
    <property type="component" value="Chromosome"/>
</dbReference>
<dbReference type="OrthoDB" id="5722175at2"/>
<dbReference type="GO" id="GO:0000976">
    <property type="term" value="F:transcription cis-regulatory region binding"/>
    <property type="evidence" value="ECO:0007669"/>
    <property type="project" value="TreeGrafter"/>
</dbReference>
<dbReference type="InterPro" id="IPR020449">
    <property type="entry name" value="Tscrpt_reg_AraC-type_HTH"/>
</dbReference>
<evidence type="ECO:0000256" key="1">
    <source>
        <dbReference type="ARBA" id="ARBA00023015"/>
    </source>
</evidence>
<evidence type="ECO:0000313" key="6">
    <source>
        <dbReference type="Proteomes" id="UP000196027"/>
    </source>
</evidence>
<dbReference type="PROSITE" id="PS01124">
    <property type="entry name" value="HTH_ARAC_FAMILY_2"/>
    <property type="match status" value="1"/>
</dbReference>
<dbReference type="PRINTS" id="PR00032">
    <property type="entry name" value="HTHARAC"/>
</dbReference>
<dbReference type="AlphaFoldDB" id="A0A1Y0ICN9"/>
<accession>A0A1Y0ICN9</accession>
<keyword evidence="3" id="KW-0804">Transcription</keyword>
<reference evidence="5 6" key="1">
    <citation type="submission" date="2017-05" db="EMBL/GenBank/DDBJ databases">
        <title>Genomic insights into alkan degradation activity of Oleiphilus messinensis.</title>
        <authorList>
            <person name="Kozyavkin S.A."/>
            <person name="Slesarev A.I."/>
            <person name="Golyshin P.N."/>
            <person name="Korzhenkov A."/>
            <person name="Golyshina O.N."/>
            <person name="Toshchakov S.V."/>
        </authorList>
    </citation>
    <scope>NUCLEOTIDE SEQUENCE [LARGE SCALE GENOMIC DNA]</scope>
    <source>
        <strain evidence="5 6">ME102</strain>
    </source>
</reference>
<dbReference type="GO" id="GO:0005829">
    <property type="term" value="C:cytosol"/>
    <property type="evidence" value="ECO:0007669"/>
    <property type="project" value="TreeGrafter"/>
</dbReference>
<keyword evidence="2" id="KW-0238">DNA-binding</keyword>
<dbReference type="InterPro" id="IPR009057">
    <property type="entry name" value="Homeodomain-like_sf"/>
</dbReference>
<dbReference type="GO" id="GO:0003700">
    <property type="term" value="F:DNA-binding transcription factor activity"/>
    <property type="evidence" value="ECO:0007669"/>
    <property type="project" value="InterPro"/>
</dbReference>
<dbReference type="Pfam" id="PF12625">
    <property type="entry name" value="Arabinose_bd"/>
    <property type="match status" value="1"/>
</dbReference>
<feature type="domain" description="HTH araC/xylS-type" evidence="4">
    <location>
        <begin position="250"/>
        <end position="348"/>
    </location>
</feature>
<sequence>MTLTRTTPRKRYRLGDIALNHVYVLLRILENLGLDFRPTLESYQIEMHHFGVHNARISIPKYMRIGRAAIELSDNELIGLLSGAHTQTTDLGMPGLAANSANSLAEALETLVKLEPLGSKNCRGQSSYVRGRTLKETNRVRFYSISPYNKFNYFVVDSVLSTWFCFAKRLSPNFQLAEVNIEYADRGFKTDFENFFQCPVNFSAEQNELVIRAKHYHLKNPFHQPATFQHTLELCEKELKQLQSNSSITECVTEKIGPRLNHSPPSIEEIGQQLGLSPWTLRRRLVNEGTSFSEILDNTRMELAQSYTRDTFLSFSEISYLLGFSSPAAFQRAFKRWFEQSPGEYRKAHSNHIAH</sequence>
<name>A0A1Y0ICN9_9GAMM</name>
<dbReference type="PANTHER" id="PTHR47894">
    <property type="entry name" value="HTH-TYPE TRANSCRIPTIONAL REGULATOR GADX"/>
    <property type="match status" value="1"/>
</dbReference>
<evidence type="ECO:0000313" key="5">
    <source>
        <dbReference type="EMBL" id="ARU58287.1"/>
    </source>
</evidence>
<gene>
    <name evidence="5" type="ORF">OLMES_4272</name>
</gene>
<dbReference type="InterPro" id="IPR032687">
    <property type="entry name" value="AraC-type_N"/>
</dbReference>
<organism evidence="5 6">
    <name type="scientific">Oleiphilus messinensis</name>
    <dbReference type="NCBI Taxonomy" id="141451"/>
    <lineage>
        <taxon>Bacteria</taxon>
        <taxon>Pseudomonadati</taxon>
        <taxon>Pseudomonadota</taxon>
        <taxon>Gammaproteobacteria</taxon>
        <taxon>Oceanospirillales</taxon>
        <taxon>Oleiphilaceae</taxon>
        <taxon>Oleiphilus</taxon>
    </lineage>
</organism>
<protein>
    <submittedName>
        <fullName evidence="5">AraC family transcriptional regulator</fullName>
    </submittedName>
</protein>
<evidence type="ECO:0000256" key="3">
    <source>
        <dbReference type="ARBA" id="ARBA00023163"/>
    </source>
</evidence>
<proteinExistence type="predicted"/>
<keyword evidence="6" id="KW-1185">Reference proteome</keyword>
<evidence type="ECO:0000259" key="4">
    <source>
        <dbReference type="PROSITE" id="PS01124"/>
    </source>
</evidence>